<dbReference type="GO" id="GO:0043565">
    <property type="term" value="F:sequence-specific DNA binding"/>
    <property type="evidence" value="ECO:0007669"/>
    <property type="project" value="TreeGrafter"/>
</dbReference>
<comment type="similarity">
    <text evidence="1">Belongs to the LysR transcriptional regulatory family.</text>
</comment>
<dbReference type="RefSeq" id="WP_053000703.1">
    <property type="nucleotide sequence ID" value="NZ_CP006644.1"/>
</dbReference>
<keyword evidence="2" id="KW-0805">Transcription regulation</keyword>
<dbReference type="GO" id="GO:0006351">
    <property type="term" value="P:DNA-templated transcription"/>
    <property type="evidence" value="ECO:0007669"/>
    <property type="project" value="TreeGrafter"/>
</dbReference>
<proteinExistence type="inferred from homology"/>
<dbReference type="HOGENOM" id="CLU_039613_2_2_5"/>
<dbReference type="InterPro" id="IPR036388">
    <property type="entry name" value="WH-like_DNA-bd_sf"/>
</dbReference>
<dbReference type="KEGG" id="ssan:NX02_24720"/>
<dbReference type="Gene3D" id="3.40.190.290">
    <property type="match status" value="1"/>
</dbReference>
<dbReference type="PROSITE" id="PS50931">
    <property type="entry name" value="HTH_LYSR"/>
    <property type="match status" value="1"/>
</dbReference>
<evidence type="ECO:0000313" key="6">
    <source>
        <dbReference type="EMBL" id="AHE56551.1"/>
    </source>
</evidence>
<dbReference type="AlphaFoldDB" id="W0AHH0"/>
<dbReference type="PATRIC" id="fig|1123269.5.peg.4845"/>
<evidence type="ECO:0000256" key="4">
    <source>
        <dbReference type="ARBA" id="ARBA00023163"/>
    </source>
</evidence>
<dbReference type="GO" id="GO:0003700">
    <property type="term" value="F:DNA-binding transcription factor activity"/>
    <property type="evidence" value="ECO:0007669"/>
    <property type="project" value="InterPro"/>
</dbReference>
<evidence type="ECO:0000256" key="3">
    <source>
        <dbReference type="ARBA" id="ARBA00023125"/>
    </source>
</evidence>
<dbReference type="Gene3D" id="1.10.10.10">
    <property type="entry name" value="Winged helix-like DNA-binding domain superfamily/Winged helix DNA-binding domain"/>
    <property type="match status" value="1"/>
</dbReference>
<gene>
    <name evidence="6" type="ORF">NX02_24720</name>
</gene>
<evidence type="ECO:0000259" key="5">
    <source>
        <dbReference type="PROSITE" id="PS50931"/>
    </source>
</evidence>
<dbReference type="SUPFAM" id="SSF53850">
    <property type="entry name" value="Periplasmic binding protein-like II"/>
    <property type="match status" value="1"/>
</dbReference>
<dbReference type="EMBL" id="CP006644">
    <property type="protein sequence ID" value="AHE56551.1"/>
    <property type="molecule type" value="Genomic_DNA"/>
</dbReference>
<dbReference type="PANTHER" id="PTHR30537">
    <property type="entry name" value="HTH-TYPE TRANSCRIPTIONAL REGULATOR"/>
    <property type="match status" value="1"/>
</dbReference>
<evidence type="ECO:0000256" key="2">
    <source>
        <dbReference type="ARBA" id="ARBA00023015"/>
    </source>
</evidence>
<dbReference type="SUPFAM" id="SSF46785">
    <property type="entry name" value="Winged helix' DNA-binding domain"/>
    <property type="match status" value="1"/>
</dbReference>
<dbReference type="eggNOG" id="COG0583">
    <property type="taxonomic scope" value="Bacteria"/>
</dbReference>
<dbReference type="Proteomes" id="UP000018851">
    <property type="component" value="Chromosome"/>
</dbReference>
<feature type="domain" description="HTH lysR-type" evidence="5">
    <location>
        <begin position="1"/>
        <end position="58"/>
    </location>
</feature>
<dbReference type="InterPro" id="IPR036390">
    <property type="entry name" value="WH_DNA-bd_sf"/>
</dbReference>
<dbReference type="InterPro" id="IPR058163">
    <property type="entry name" value="LysR-type_TF_proteobact-type"/>
</dbReference>
<reference evidence="6 7" key="1">
    <citation type="submission" date="2013-07" db="EMBL/GenBank/DDBJ databases">
        <title>Completed genome of Sphingomonas sanxanigenens NX02.</title>
        <authorList>
            <person name="Ma T."/>
            <person name="Huang H."/>
            <person name="Wu M."/>
            <person name="Li X."/>
            <person name="Li G."/>
        </authorList>
    </citation>
    <scope>NUCLEOTIDE SEQUENCE [LARGE SCALE GENOMIC DNA]</scope>
    <source>
        <strain evidence="6 7">NX02</strain>
    </source>
</reference>
<keyword evidence="7" id="KW-1185">Reference proteome</keyword>
<dbReference type="Pfam" id="PF00126">
    <property type="entry name" value="HTH_1"/>
    <property type="match status" value="1"/>
</dbReference>
<dbReference type="InterPro" id="IPR005119">
    <property type="entry name" value="LysR_subst-bd"/>
</dbReference>
<accession>W0AHH0</accession>
<dbReference type="Pfam" id="PF03466">
    <property type="entry name" value="LysR_substrate"/>
    <property type="match status" value="1"/>
</dbReference>
<protein>
    <recommendedName>
        <fullName evidence="5">HTH lysR-type domain-containing protein</fullName>
    </recommendedName>
</protein>
<sequence length="333" mass="36612">MEWSDIRIFLHVAREGTMIGATNMLCLDHSTISRRIARLEREAGVQLFERAGRRLSLTAEGAKLKASAEKLESIILREILSLSGERDRIEGPVRIGTTEEFGAHYLAPRLCALTSAHPGLEIELVALPRSFSLAAREVDLVICLDRPVTGDVRYKKLTDLEFGVYASPAYFALRDRPASRDDLSGETWCGYIRELLFTPELDMLSGVAEESVRYRTTSMTAQLGAALGGYALAALPCFVADATPPLERVLAAEAMFERTYWLAVHKDLAGYPRVRVLMSAIEALVARDRALFRPTAAAQARAITARPVRSLPMDPGVALVPPAWHAPVAEVRA</sequence>
<evidence type="ECO:0000313" key="7">
    <source>
        <dbReference type="Proteomes" id="UP000018851"/>
    </source>
</evidence>
<dbReference type="InterPro" id="IPR000847">
    <property type="entry name" value="LysR_HTH_N"/>
</dbReference>
<keyword evidence="4" id="KW-0804">Transcription</keyword>
<keyword evidence="3" id="KW-0238">DNA-binding</keyword>
<name>W0AHH0_9SPHN</name>
<dbReference type="PANTHER" id="PTHR30537:SF3">
    <property type="entry name" value="TRANSCRIPTIONAL REGULATORY PROTEIN"/>
    <property type="match status" value="1"/>
</dbReference>
<evidence type="ECO:0000256" key="1">
    <source>
        <dbReference type="ARBA" id="ARBA00009437"/>
    </source>
</evidence>
<dbReference type="STRING" id="1123269.NX02_24720"/>
<organism evidence="6 7">
    <name type="scientific">Sphingomonas sanxanigenens DSM 19645 = NX02</name>
    <dbReference type="NCBI Taxonomy" id="1123269"/>
    <lineage>
        <taxon>Bacteria</taxon>
        <taxon>Pseudomonadati</taxon>
        <taxon>Pseudomonadota</taxon>
        <taxon>Alphaproteobacteria</taxon>
        <taxon>Sphingomonadales</taxon>
        <taxon>Sphingomonadaceae</taxon>
        <taxon>Sphingomonas</taxon>
    </lineage>
</organism>